<evidence type="ECO:0000313" key="3">
    <source>
        <dbReference type="Proteomes" id="UP000759103"/>
    </source>
</evidence>
<proteinExistence type="predicted"/>
<reference evidence="2 3" key="1">
    <citation type="submission" date="2021-07" db="EMBL/GenBank/DDBJ databases">
        <title>Sphingomonas sp.</title>
        <authorList>
            <person name="Feng G."/>
            <person name="Li J."/>
            <person name="Pan M."/>
        </authorList>
    </citation>
    <scope>NUCLEOTIDE SEQUENCE [LARGE SCALE GENOMIC DNA]</scope>
    <source>
        <strain evidence="2 3">RRHST34</strain>
    </source>
</reference>
<sequence length="76" mass="8388">MAQMELPAVWREWAWGLLALGVTALVFKGAAWSYPQGAETIWLVGAGTMVAVALLGARDVWEVQRHEEQRHGEGRA</sequence>
<comment type="caution">
    <text evidence="2">The sequence shown here is derived from an EMBL/GenBank/DDBJ whole genome shotgun (WGS) entry which is preliminary data.</text>
</comment>
<evidence type="ECO:0000313" key="2">
    <source>
        <dbReference type="EMBL" id="MBW6529724.1"/>
    </source>
</evidence>
<dbReference type="Proteomes" id="UP000759103">
    <property type="component" value="Unassembled WGS sequence"/>
</dbReference>
<dbReference type="EMBL" id="JAHXZN010000001">
    <property type="protein sequence ID" value="MBW6529724.1"/>
    <property type="molecule type" value="Genomic_DNA"/>
</dbReference>
<feature type="transmembrane region" description="Helical" evidence="1">
    <location>
        <begin position="12"/>
        <end position="34"/>
    </location>
</feature>
<protein>
    <submittedName>
        <fullName evidence="2">Uncharacterized protein</fullName>
    </submittedName>
</protein>
<accession>A0ABS7BJE9</accession>
<feature type="transmembrane region" description="Helical" evidence="1">
    <location>
        <begin position="40"/>
        <end position="61"/>
    </location>
</feature>
<evidence type="ECO:0000256" key="1">
    <source>
        <dbReference type="SAM" id="Phobius"/>
    </source>
</evidence>
<organism evidence="2 3">
    <name type="scientific">Sphingomonas citri</name>
    <dbReference type="NCBI Taxonomy" id="2862499"/>
    <lineage>
        <taxon>Bacteria</taxon>
        <taxon>Pseudomonadati</taxon>
        <taxon>Pseudomonadota</taxon>
        <taxon>Alphaproteobacteria</taxon>
        <taxon>Sphingomonadales</taxon>
        <taxon>Sphingomonadaceae</taxon>
        <taxon>Sphingomonas</taxon>
    </lineage>
</organism>
<keyword evidence="1" id="KW-1133">Transmembrane helix</keyword>
<keyword evidence="3" id="KW-1185">Reference proteome</keyword>
<dbReference type="RefSeq" id="WP_219747221.1">
    <property type="nucleotide sequence ID" value="NZ_JAHXZN010000001.1"/>
</dbReference>
<name>A0ABS7BJE9_9SPHN</name>
<keyword evidence="1" id="KW-0472">Membrane</keyword>
<keyword evidence="1" id="KW-0812">Transmembrane</keyword>
<gene>
    <name evidence="2" type="ORF">KZ820_03165</name>
</gene>